<gene>
    <name evidence="2" type="ordered locus">Mmcs_0456</name>
</gene>
<evidence type="ECO:0000256" key="1">
    <source>
        <dbReference type="SAM" id="MobiDB-lite"/>
    </source>
</evidence>
<sequence>MAALWGRIFPRRRHSMTATPRTFRSTAASWSTSPIPTSAVRNCTTGGSGRSAWPSPELPWSRRSESWVSGRVAVSGRRVDLLDYPGGAGGKAPKTASR</sequence>
<reference evidence="2" key="1">
    <citation type="submission" date="2006-06" db="EMBL/GenBank/DDBJ databases">
        <title>Complete sequence of chromosome of Mycobacterium sp. MCS.</title>
        <authorList>
            <consortium name="US DOE Joint Genome Institute"/>
            <person name="Copeland A."/>
            <person name="Lucas S."/>
            <person name="Lapidus A."/>
            <person name="Barry K."/>
            <person name="Detter J.C."/>
            <person name="Glavina del Rio T."/>
            <person name="Hammon N."/>
            <person name="Israni S."/>
            <person name="Dalin E."/>
            <person name="Tice H."/>
            <person name="Pitluck S."/>
            <person name="Martinez M."/>
            <person name="Schmutz J."/>
            <person name="Larimer F."/>
            <person name="Land M."/>
            <person name="Hauser L."/>
            <person name="Kyrpides N."/>
            <person name="Kim E."/>
            <person name="Miller C.D."/>
            <person name="Hughes J.E."/>
            <person name="Anderson A.J."/>
            <person name="Sims R.C."/>
            <person name="Richardson P."/>
        </authorList>
    </citation>
    <scope>NUCLEOTIDE SEQUENCE [LARGE SCALE GENOMIC DNA]</scope>
    <source>
        <strain evidence="2">MCS</strain>
    </source>
</reference>
<dbReference type="KEGG" id="mmc:Mmcs_0456"/>
<organism evidence="2">
    <name type="scientific">Mycobacterium sp. (strain MCS)</name>
    <dbReference type="NCBI Taxonomy" id="164756"/>
    <lineage>
        <taxon>Bacteria</taxon>
        <taxon>Bacillati</taxon>
        <taxon>Actinomycetota</taxon>
        <taxon>Actinomycetes</taxon>
        <taxon>Mycobacteriales</taxon>
        <taxon>Mycobacteriaceae</taxon>
        <taxon>Mycobacterium</taxon>
    </lineage>
</organism>
<proteinExistence type="predicted"/>
<protein>
    <submittedName>
        <fullName evidence="2">Uncharacterized protein</fullName>
    </submittedName>
</protein>
<evidence type="ECO:0000313" key="2">
    <source>
        <dbReference type="EMBL" id="ABG06577.1"/>
    </source>
</evidence>
<dbReference type="EMBL" id="CP000384">
    <property type="protein sequence ID" value="ABG06577.1"/>
    <property type="molecule type" value="Genomic_DNA"/>
</dbReference>
<accession>A0A5Q5BEH8</accession>
<feature type="region of interest" description="Disordered" evidence="1">
    <location>
        <begin position="16"/>
        <end position="56"/>
    </location>
</feature>
<feature type="compositionally biased region" description="Polar residues" evidence="1">
    <location>
        <begin position="16"/>
        <end position="45"/>
    </location>
</feature>
<name>A0A5Q5BEH8_MYCSS</name>
<dbReference type="AlphaFoldDB" id="A0A5Q5BEH8"/>